<dbReference type="PROSITE" id="PS51257">
    <property type="entry name" value="PROKAR_LIPOPROTEIN"/>
    <property type="match status" value="1"/>
</dbReference>
<dbReference type="AlphaFoldDB" id="A0A4Z0R062"/>
<dbReference type="CDD" id="cd07012">
    <property type="entry name" value="PBP2_Bug_TTT"/>
    <property type="match status" value="1"/>
</dbReference>
<dbReference type="Pfam" id="PF03401">
    <property type="entry name" value="TctC"/>
    <property type="match status" value="1"/>
</dbReference>
<organism evidence="2 3">
    <name type="scientific">Desulfosporosinus fructosivorans</name>
    <dbReference type="NCBI Taxonomy" id="2018669"/>
    <lineage>
        <taxon>Bacteria</taxon>
        <taxon>Bacillati</taxon>
        <taxon>Bacillota</taxon>
        <taxon>Clostridia</taxon>
        <taxon>Eubacteriales</taxon>
        <taxon>Desulfitobacteriaceae</taxon>
        <taxon>Desulfosporosinus</taxon>
    </lineage>
</organism>
<keyword evidence="3" id="KW-1185">Reference proteome</keyword>
<evidence type="ECO:0000313" key="2">
    <source>
        <dbReference type="EMBL" id="TGE35583.1"/>
    </source>
</evidence>
<dbReference type="EMBL" id="SPQQ01000013">
    <property type="protein sequence ID" value="TGE35583.1"/>
    <property type="molecule type" value="Genomic_DNA"/>
</dbReference>
<dbReference type="InterPro" id="IPR005064">
    <property type="entry name" value="BUG"/>
</dbReference>
<dbReference type="PANTHER" id="PTHR42928:SF5">
    <property type="entry name" value="BLR1237 PROTEIN"/>
    <property type="match status" value="1"/>
</dbReference>
<protein>
    <submittedName>
        <fullName evidence="2">Tripartite tricarboxylate transporter substrate binding protein</fullName>
    </submittedName>
</protein>
<dbReference type="SUPFAM" id="SSF53850">
    <property type="entry name" value="Periplasmic binding protein-like II"/>
    <property type="match status" value="1"/>
</dbReference>
<dbReference type="PIRSF" id="PIRSF017082">
    <property type="entry name" value="YflP"/>
    <property type="match status" value="1"/>
</dbReference>
<reference evidence="2 3" key="1">
    <citation type="submission" date="2019-03" db="EMBL/GenBank/DDBJ databases">
        <title>Draft Genome Sequence of Desulfosporosinus fructosivorans Strain 63.6F, Isolated from Marine Sediment in the Baltic Sea.</title>
        <authorList>
            <person name="Hausmann B."/>
            <person name="Vandieken V."/>
            <person name="Pjevac P."/>
            <person name="Schreck K."/>
            <person name="Herbold C.W."/>
            <person name="Loy A."/>
        </authorList>
    </citation>
    <scope>NUCLEOTIDE SEQUENCE [LARGE SCALE GENOMIC DNA]</scope>
    <source>
        <strain evidence="2 3">63.6F</strain>
    </source>
</reference>
<gene>
    <name evidence="2" type="ORF">E4K67_25040</name>
</gene>
<evidence type="ECO:0000313" key="3">
    <source>
        <dbReference type="Proteomes" id="UP000298460"/>
    </source>
</evidence>
<comment type="similarity">
    <text evidence="1">Belongs to the UPF0065 (bug) family.</text>
</comment>
<comment type="caution">
    <text evidence="2">The sequence shown here is derived from an EMBL/GenBank/DDBJ whole genome shotgun (WGS) entry which is preliminary data.</text>
</comment>
<dbReference type="OrthoDB" id="8880247at2"/>
<dbReference type="PANTHER" id="PTHR42928">
    <property type="entry name" value="TRICARBOXYLATE-BINDING PROTEIN"/>
    <property type="match status" value="1"/>
</dbReference>
<name>A0A4Z0R062_9FIRM</name>
<dbReference type="Gene3D" id="3.40.190.10">
    <property type="entry name" value="Periplasmic binding protein-like II"/>
    <property type="match status" value="1"/>
</dbReference>
<sequence>MKKNRILVSIVGIVVILALTLTGCGQKATATKEKYPTKPLNMIIAFSAGGSSDIQARIMQKYWNKYVPEQPWVFNYTTGAGGAIGFGAIAKAQPDGYTLGGVNTPHMIIQPMGQGAEFKIDDFQYIAQVVNDPQVLAVHKDSQFKTWQGAIDYAKANPKKLKVGIVGTYTGHHMMLLDLQAKTGIEVTQVVYKGAADQNAALLGKEIDLMVGNVNDVMRSMDNMRILGVAAEKRSEFLPDAPTLKETGLDMVSDIRRAFVVPKATDADKVKFLRDTFKKIQDDPEYLADMKKAGQPTDYMSGEDFDKYVHDQEAINKALLVKFNLMK</sequence>
<dbReference type="RefSeq" id="WP_135551736.1">
    <property type="nucleotide sequence ID" value="NZ_SPQQ01000013.1"/>
</dbReference>
<dbReference type="Proteomes" id="UP000298460">
    <property type="component" value="Unassembled WGS sequence"/>
</dbReference>
<dbReference type="Gene3D" id="3.40.190.150">
    <property type="entry name" value="Bordetella uptake gene, domain 1"/>
    <property type="match status" value="1"/>
</dbReference>
<evidence type="ECO:0000256" key="1">
    <source>
        <dbReference type="ARBA" id="ARBA00006987"/>
    </source>
</evidence>
<dbReference type="InterPro" id="IPR042100">
    <property type="entry name" value="Bug_dom1"/>
</dbReference>
<accession>A0A4Z0R062</accession>
<proteinExistence type="inferred from homology"/>